<feature type="transmembrane region" description="Helical" evidence="7">
    <location>
        <begin position="38"/>
        <end position="59"/>
    </location>
</feature>
<feature type="transmembrane region" description="Helical" evidence="7">
    <location>
        <begin position="150"/>
        <end position="170"/>
    </location>
</feature>
<feature type="transmembrane region" description="Helical" evidence="7">
    <location>
        <begin position="228"/>
        <end position="246"/>
    </location>
</feature>
<feature type="transmembrane region" description="Helical" evidence="7">
    <location>
        <begin position="12"/>
        <end position="32"/>
    </location>
</feature>
<dbReference type="PANTHER" id="PTHR40074">
    <property type="entry name" value="O-ACETYLTRANSFERASE WECH"/>
    <property type="match status" value="1"/>
</dbReference>
<keyword evidence="4 7" id="KW-0812">Transmembrane</keyword>
<organism evidence="9 10">
    <name type="scientific">Bacillus thuringiensis serovar mexicanensis</name>
    <dbReference type="NCBI Taxonomy" id="180868"/>
    <lineage>
        <taxon>Bacteria</taxon>
        <taxon>Bacillati</taxon>
        <taxon>Bacillota</taxon>
        <taxon>Bacilli</taxon>
        <taxon>Bacillales</taxon>
        <taxon>Bacillaceae</taxon>
        <taxon>Bacillus</taxon>
        <taxon>Bacillus cereus group</taxon>
    </lineage>
</organism>
<dbReference type="EMBL" id="NFCF01000063">
    <property type="protein sequence ID" value="OTW50744.1"/>
    <property type="molecule type" value="Genomic_DNA"/>
</dbReference>
<feature type="transmembrane region" description="Helical" evidence="7">
    <location>
        <begin position="190"/>
        <end position="207"/>
    </location>
</feature>
<reference evidence="9 10" key="1">
    <citation type="submission" date="2016-10" db="EMBL/GenBank/DDBJ databases">
        <title>Comparative genomics of Bacillus thuringiensis reveals a path to pathogens against multiple invertebrate hosts.</title>
        <authorList>
            <person name="Zheng J."/>
            <person name="Gao Q."/>
            <person name="Liu H."/>
            <person name="Peng D."/>
            <person name="Ruan L."/>
            <person name="Sun M."/>
        </authorList>
    </citation>
    <scope>NUCLEOTIDE SEQUENCE [LARGE SCALE GENOMIC DNA]</scope>
    <source>
        <strain evidence="9">BGSC 4AC1</strain>
    </source>
</reference>
<dbReference type="Pfam" id="PF01757">
    <property type="entry name" value="Acyl_transf_3"/>
    <property type="match status" value="1"/>
</dbReference>
<evidence type="ECO:0000256" key="1">
    <source>
        <dbReference type="ARBA" id="ARBA00004651"/>
    </source>
</evidence>
<comment type="similarity">
    <text evidence="2">Belongs to the acyltransferase 3 family.</text>
</comment>
<evidence type="ECO:0000313" key="10">
    <source>
        <dbReference type="Proteomes" id="UP000195152"/>
    </source>
</evidence>
<dbReference type="AlphaFoldDB" id="A0A242WAB3"/>
<evidence type="ECO:0000256" key="4">
    <source>
        <dbReference type="ARBA" id="ARBA00022692"/>
    </source>
</evidence>
<keyword evidence="3" id="KW-1003">Cell membrane</keyword>
<protein>
    <recommendedName>
        <fullName evidence="8">Acyltransferase 3 domain-containing protein</fullName>
    </recommendedName>
</protein>
<evidence type="ECO:0000256" key="6">
    <source>
        <dbReference type="ARBA" id="ARBA00023136"/>
    </source>
</evidence>
<evidence type="ECO:0000256" key="3">
    <source>
        <dbReference type="ARBA" id="ARBA00022475"/>
    </source>
</evidence>
<dbReference type="Proteomes" id="UP000195152">
    <property type="component" value="Unassembled WGS sequence"/>
</dbReference>
<gene>
    <name evidence="9" type="ORF">BK699_09325</name>
</gene>
<dbReference type="PANTHER" id="PTHR40074:SF2">
    <property type="entry name" value="O-ACETYLTRANSFERASE WECH"/>
    <property type="match status" value="1"/>
</dbReference>
<evidence type="ECO:0000256" key="2">
    <source>
        <dbReference type="ARBA" id="ARBA00007400"/>
    </source>
</evidence>
<keyword evidence="5 7" id="KW-1133">Transmembrane helix</keyword>
<name>A0A242WAB3_BACTU</name>
<dbReference type="InterPro" id="IPR002656">
    <property type="entry name" value="Acyl_transf_3_dom"/>
</dbReference>
<comment type="subcellular location">
    <subcellularLocation>
        <location evidence="1">Cell membrane</location>
        <topology evidence="1">Multi-pass membrane protein</topology>
    </subcellularLocation>
</comment>
<dbReference type="GO" id="GO:0005886">
    <property type="term" value="C:plasma membrane"/>
    <property type="evidence" value="ECO:0007669"/>
    <property type="project" value="UniProtKB-SubCell"/>
</dbReference>
<sequence length="359" mass="42798">MLHERNDLIDFIKSICILGVMCIHTVGLSFSVENITVLGLYIDHLFRFAVPIFIGILGYMTIKRYVNIESWSLFYKRKILYIVIPFYIWSFIYYLTPNVYPFPNGEEGKQYWWQVLNGESEIQLYFMIAYFLFLLMTPLVIYLYKKLSRITFLIICLLLLLGHVLLLTYSDYMVWVKKMDFWYTNLNYSLPIHWLAYYLIGILMALFEKQISNFIIRSKKYSNKNVRLVISIFLYLLVVMAFLVSMRGLKAYASVYLVLLSLVALYVLYNLYDILKTKKVVRYFYFIGKNTFPIYLSHVLFIKVWFFLLEKHISFVNLLIIYVGCLIFSVLYTLLHKRIYKLIKINPSKDLAQDIEGRD</sequence>
<evidence type="ECO:0000259" key="8">
    <source>
        <dbReference type="Pfam" id="PF01757"/>
    </source>
</evidence>
<evidence type="ECO:0000313" key="9">
    <source>
        <dbReference type="EMBL" id="OTW50744.1"/>
    </source>
</evidence>
<dbReference type="GO" id="GO:0016413">
    <property type="term" value="F:O-acetyltransferase activity"/>
    <property type="evidence" value="ECO:0007669"/>
    <property type="project" value="TreeGrafter"/>
</dbReference>
<keyword evidence="6 7" id="KW-0472">Membrane</keyword>
<evidence type="ECO:0000256" key="7">
    <source>
        <dbReference type="SAM" id="Phobius"/>
    </source>
</evidence>
<accession>A0A242WAB3</accession>
<feature type="transmembrane region" description="Helical" evidence="7">
    <location>
        <begin position="122"/>
        <end position="143"/>
    </location>
</feature>
<proteinExistence type="inferred from homology"/>
<dbReference type="GO" id="GO:0009246">
    <property type="term" value="P:enterobacterial common antigen biosynthetic process"/>
    <property type="evidence" value="ECO:0007669"/>
    <property type="project" value="TreeGrafter"/>
</dbReference>
<feature type="transmembrane region" description="Helical" evidence="7">
    <location>
        <begin position="79"/>
        <end position="96"/>
    </location>
</feature>
<evidence type="ECO:0000256" key="5">
    <source>
        <dbReference type="ARBA" id="ARBA00022989"/>
    </source>
</evidence>
<feature type="transmembrane region" description="Helical" evidence="7">
    <location>
        <begin position="315"/>
        <end position="335"/>
    </location>
</feature>
<feature type="transmembrane region" description="Helical" evidence="7">
    <location>
        <begin position="252"/>
        <end position="272"/>
    </location>
</feature>
<dbReference type="RefSeq" id="WP_000902166.1">
    <property type="nucleotide sequence ID" value="NZ_NFCF01000063.1"/>
</dbReference>
<comment type="caution">
    <text evidence="9">The sequence shown here is derived from an EMBL/GenBank/DDBJ whole genome shotgun (WGS) entry which is preliminary data.</text>
</comment>
<feature type="transmembrane region" description="Helical" evidence="7">
    <location>
        <begin position="292"/>
        <end position="309"/>
    </location>
</feature>
<feature type="domain" description="Acyltransferase 3" evidence="8">
    <location>
        <begin position="9"/>
        <end position="332"/>
    </location>
</feature>